<evidence type="ECO:0000256" key="11">
    <source>
        <dbReference type="ARBA" id="ARBA00038963"/>
    </source>
</evidence>
<dbReference type="InterPro" id="IPR013149">
    <property type="entry name" value="ADH-like_C"/>
</dbReference>
<dbReference type="InterPro" id="IPR011032">
    <property type="entry name" value="GroES-like_sf"/>
</dbReference>
<dbReference type="GO" id="GO:0005739">
    <property type="term" value="C:mitochondrion"/>
    <property type="evidence" value="ECO:0007669"/>
    <property type="project" value="UniProtKB-SubCell"/>
</dbReference>
<evidence type="ECO:0000256" key="6">
    <source>
        <dbReference type="ARBA" id="ARBA00022946"/>
    </source>
</evidence>
<dbReference type="EC" id="1.3.1.104" evidence="11"/>
<dbReference type="InterPro" id="IPR013154">
    <property type="entry name" value="ADH-like_N"/>
</dbReference>
<evidence type="ECO:0000256" key="9">
    <source>
        <dbReference type="ARBA" id="ARBA00023128"/>
    </source>
</evidence>
<evidence type="ECO:0000256" key="1">
    <source>
        <dbReference type="ARBA" id="ARBA00004173"/>
    </source>
</evidence>
<evidence type="ECO:0000256" key="8">
    <source>
        <dbReference type="ARBA" id="ARBA00023098"/>
    </source>
</evidence>
<evidence type="ECO:0000259" key="15">
    <source>
        <dbReference type="SMART" id="SM00829"/>
    </source>
</evidence>
<dbReference type="SMART" id="SM00829">
    <property type="entry name" value="PKS_ER"/>
    <property type="match status" value="1"/>
</dbReference>
<evidence type="ECO:0000256" key="10">
    <source>
        <dbReference type="ARBA" id="ARBA00023160"/>
    </source>
</evidence>
<keyword evidence="7" id="KW-0560">Oxidoreductase</keyword>
<comment type="catalytic activity">
    <reaction evidence="14">
        <text>a 2,3-saturated acyl-[ACP] + NADP(+) = a (2E)-enoyl-[ACP] + NADPH + H(+)</text>
        <dbReference type="Rhea" id="RHEA:22564"/>
        <dbReference type="Rhea" id="RHEA-COMP:9925"/>
        <dbReference type="Rhea" id="RHEA-COMP:9926"/>
        <dbReference type="ChEBI" id="CHEBI:15378"/>
        <dbReference type="ChEBI" id="CHEBI:57783"/>
        <dbReference type="ChEBI" id="CHEBI:58349"/>
        <dbReference type="ChEBI" id="CHEBI:78784"/>
        <dbReference type="ChEBI" id="CHEBI:78785"/>
        <dbReference type="EC" id="1.3.1.104"/>
    </reaction>
</comment>
<evidence type="ECO:0000256" key="4">
    <source>
        <dbReference type="ARBA" id="ARBA00022832"/>
    </source>
</evidence>
<dbReference type="InterPro" id="IPR051034">
    <property type="entry name" value="Mito_Enoyl-ACP_Reductase"/>
</dbReference>
<keyword evidence="6" id="KW-0809">Transit peptide</keyword>
<dbReference type="Pfam" id="PF00107">
    <property type="entry name" value="ADH_zinc_N"/>
    <property type="match status" value="1"/>
</dbReference>
<comment type="similarity">
    <text evidence="2">Belongs to the zinc-containing alcohol dehydrogenase family. Quinone oxidoreductase subfamily.</text>
</comment>
<dbReference type="InterPro" id="IPR036291">
    <property type="entry name" value="NAD(P)-bd_dom_sf"/>
</dbReference>
<proteinExistence type="inferred from homology"/>
<dbReference type="GO" id="GO:0141148">
    <property type="term" value="F:enoyl-[acyl-carrier-protein] reductase (NADPH) activity"/>
    <property type="evidence" value="ECO:0007669"/>
    <property type="project" value="UniProtKB-EC"/>
</dbReference>
<comment type="caution">
    <text evidence="16">The sequence shown here is derived from an EMBL/GenBank/DDBJ whole genome shotgun (WGS) entry which is preliminary data.</text>
</comment>
<evidence type="ECO:0000256" key="3">
    <source>
        <dbReference type="ARBA" id="ARBA00022516"/>
    </source>
</evidence>
<evidence type="ECO:0000256" key="13">
    <source>
        <dbReference type="ARBA" id="ARBA00042123"/>
    </source>
</evidence>
<comment type="subcellular location">
    <subcellularLocation>
        <location evidence="1">Mitochondrion</location>
    </subcellularLocation>
</comment>
<dbReference type="Pfam" id="PF08240">
    <property type="entry name" value="ADH_N"/>
    <property type="match status" value="1"/>
</dbReference>
<dbReference type="Proteomes" id="UP001607302">
    <property type="component" value="Unassembled WGS sequence"/>
</dbReference>
<accession>A0ABD2C679</accession>
<keyword evidence="4" id="KW-0276">Fatty acid metabolism</keyword>
<name>A0ABD2C679_VESSQ</name>
<organism evidence="16 17">
    <name type="scientific">Vespula squamosa</name>
    <name type="common">Southern yellow jacket</name>
    <name type="synonym">Wasp</name>
    <dbReference type="NCBI Taxonomy" id="30214"/>
    <lineage>
        <taxon>Eukaryota</taxon>
        <taxon>Metazoa</taxon>
        <taxon>Ecdysozoa</taxon>
        <taxon>Arthropoda</taxon>
        <taxon>Hexapoda</taxon>
        <taxon>Insecta</taxon>
        <taxon>Pterygota</taxon>
        <taxon>Neoptera</taxon>
        <taxon>Endopterygota</taxon>
        <taxon>Hymenoptera</taxon>
        <taxon>Apocrita</taxon>
        <taxon>Aculeata</taxon>
        <taxon>Vespoidea</taxon>
        <taxon>Vespidae</taxon>
        <taxon>Vespinae</taxon>
        <taxon>Vespula</taxon>
    </lineage>
</organism>
<keyword evidence="5" id="KW-0521">NADP</keyword>
<dbReference type="AlphaFoldDB" id="A0ABD2C679"/>
<keyword evidence="8" id="KW-0443">Lipid metabolism</keyword>
<keyword evidence="9" id="KW-0496">Mitochondrion</keyword>
<keyword evidence="10" id="KW-0275">Fatty acid biosynthesis</keyword>
<evidence type="ECO:0000256" key="12">
    <source>
        <dbReference type="ARBA" id="ARBA00041058"/>
    </source>
</evidence>
<evidence type="ECO:0000256" key="7">
    <source>
        <dbReference type="ARBA" id="ARBA00023002"/>
    </source>
</evidence>
<evidence type="ECO:0000313" key="17">
    <source>
        <dbReference type="Proteomes" id="UP001607302"/>
    </source>
</evidence>
<dbReference type="PANTHER" id="PTHR43981:SF2">
    <property type="entry name" value="ENOYL-[ACYL-CARRIER-PROTEIN] REDUCTASE, MITOCHONDRIAL"/>
    <property type="match status" value="1"/>
</dbReference>
<evidence type="ECO:0000313" key="16">
    <source>
        <dbReference type="EMBL" id="KAL2740552.1"/>
    </source>
</evidence>
<gene>
    <name evidence="16" type="ORF">V1478_000693</name>
</gene>
<dbReference type="InterPro" id="IPR020843">
    <property type="entry name" value="ER"/>
</dbReference>
<protein>
    <recommendedName>
        <fullName evidence="12">Enoyl-[acyl-carrier-protein] reductase, mitochondrial</fullName>
        <ecNumber evidence="11">1.3.1.104</ecNumber>
    </recommendedName>
    <alternativeName>
        <fullName evidence="13">2-enoyl thioester reductase</fullName>
    </alternativeName>
</protein>
<keyword evidence="3" id="KW-0444">Lipid biosynthesis</keyword>
<evidence type="ECO:0000256" key="5">
    <source>
        <dbReference type="ARBA" id="ARBA00022857"/>
    </source>
</evidence>
<evidence type="ECO:0000256" key="14">
    <source>
        <dbReference type="ARBA" id="ARBA00048843"/>
    </source>
</evidence>
<dbReference type="FunFam" id="3.90.180.10:FF:000010">
    <property type="entry name" value="Enoyl-[acyl-carrier-protein] reductase, mitochondrial"/>
    <property type="match status" value="1"/>
</dbReference>
<keyword evidence="17" id="KW-1185">Reference proteome</keyword>
<reference evidence="16 17" key="1">
    <citation type="journal article" date="2024" name="Ann. Entomol. Soc. Am.">
        <title>Genomic analyses of the southern and eastern yellowjacket wasps (Hymenoptera: Vespidae) reveal evolutionary signatures of social life.</title>
        <authorList>
            <person name="Catto M.A."/>
            <person name="Caine P.B."/>
            <person name="Orr S.E."/>
            <person name="Hunt B.G."/>
            <person name="Goodisman M.A.D."/>
        </authorList>
    </citation>
    <scope>NUCLEOTIDE SEQUENCE [LARGE SCALE GENOMIC DNA]</scope>
    <source>
        <strain evidence="16">233</strain>
        <tissue evidence="16">Head and thorax</tissue>
    </source>
</reference>
<evidence type="ECO:0000256" key="2">
    <source>
        <dbReference type="ARBA" id="ARBA00010371"/>
    </source>
</evidence>
<dbReference type="SUPFAM" id="SSF51735">
    <property type="entry name" value="NAD(P)-binding Rossmann-fold domains"/>
    <property type="match status" value="1"/>
</dbReference>
<dbReference type="CDD" id="cd08290">
    <property type="entry name" value="ETR"/>
    <property type="match status" value="1"/>
</dbReference>
<dbReference type="PANTHER" id="PTHR43981">
    <property type="entry name" value="ENOYL-[ACYL-CARRIER-PROTEIN] REDUCTASE, MITOCHONDRIAL"/>
    <property type="match status" value="1"/>
</dbReference>
<dbReference type="EMBL" id="JAUDFV010000020">
    <property type="protein sequence ID" value="KAL2740552.1"/>
    <property type="molecule type" value="Genomic_DNA"/>
</dbReference>
<feature type="domain" description="Enoyl reductase (ER)" evidence="15">
    <location>
        <begin position="43"/>
        <end position="359"/>
    </location>
</feature>
<dbReference type="GO" id="GO:0006633">
    <property type="term" value="P:fatty acid biosynthetic process"/>
    <property type="evidence" value="ECO:0007669"/>
    <property type="project" value="UniProtKB-KW"/>
</dbReference>
<dbReference type="FunFam" id="3.40.50.720:FF:000112">
    <property type="entry name" value="Enoyl-[acyl-carrier-protein] reductase 1, mitochondrial"/>
    <property type="match status" value="1"/>
</dbReference>
<dbReference type="SUPFAM" id="SSF50129">
    <property type="entry name" value="GroES-like"/>
    <property type="match status" value="1"/>
</dbReference>
<dbReference type="Gene3D" id="3.90.180.10">
    <property type="entry name" value="Medium-chain alcohol dehydrogenases, catalytic domain"/>
    <property type="match status" value="1"/>
</dbReference>
<dbReference type="Gene3D" id="3.40.50.720">
    <property type="entry name" value="NAD(P)-binding Rossmann-like Domain"/>
    <property type="match status" value="1"/>
</dbReference>
<sequence>MVLYVRHFLSLVSQSTKFITIRHMNTVCTTDTVKSLLYKEYGEPVNVLQIIKETMNKPDKCQVAVKWLLAPINPADINTIQGKYPSKPSLPAIPGNEGIGEIVDVGSKVTNFCVGDRVIPNGSNLGTWRTYAIYKSEDLLKIPKEVGIVEASMMNVNPCTAYRMLKDFVCLQPGDTVIQNGANSAVGQLVIQLCKIWDYRTVNVIRDRPNLQELKNLLISMGADEVLTESEIRTTQIFKNKKLPQPKLALNCICGQSATDIMRHLACEGTMVTYGGMSREPVTVPASVFIFKNIILQGFWMTAWTKANMESKKRQEMYDELTIFFRDKKLQAPPYKLIPFSQYQEAIANALNISGKTGVKYILDMTKT</sequence>